<reference evidence="1" key="1">
    <citation type="submission" date="2021-02" db="EMBL/GenBank/DDBJ databases">
        <authorList>
            <person name="Dougan E. K."/>
            <person name="Rhodes N."/>
            <person name="Thang M."/>
            <person name="Chan C."/>
        </authorList>
    </citation>
    <scope>NUCLEOTIDE SEQUENCE</scope>
</reference>
<gene>
    <name evidence="1" type="ORF">PGLA2088_LOCUS1404</name>
</gene>
<sequence length="71" mass="7538">MQLSASSQAVFEGAQLGDTRRVLAALNAHGDPNCVNFGGYTALMMAVGGGYREIVALLSQRTNNHVPKMET</sequence>
<dbReference type="Proteomes" id="UP000626109">
    <property type="component" value="Unassembled WGS sequence"/>
</dbReference>
<proteinExistence type="predicted"/>
<dbReference type="AlphaFoldDB" id="A0A813H8B0"/>
<evidence type="ECO:0000313" key="1">
    <source>
        <dbReference type="EMBL" id="CAE8633935.1"/>
    </source>
</evidence>
<dbReference type="SUPFAM" id="SSF48403">
    <property type="entry name" value="Ankyrin repeat"/>
    <property type="match status" value="1"/>
</dbReference>
<dbReference type="Gene3D" id="1.25.40.20">
    <property type="entry name" value="Ankyrin repeat-containing domain"/>
    <property type="match status" value="1"/>
</dbReference>
<comment type="caution">
    <text evidence="1">The sequence shown here is derived from an EMBL/GenBank/DDBJ whole genome shotgun (WGS) entry which is preliminary data.</text>
</comment>
<protein>
    <submittedName>
        <fullName evidence="1">Uncharacterized protein</fullName>
    </submittedName>
</protein>
<evidence type="ECO:0000313" key="2">
    <source>
        <dbReference type="Proteomes" id="UP000626109"/>
    </source>
</evidence>
<organism evidence="1 2">
    <name type="scientific">Polarella glacialis</name>
    <name type="common">Dinoflagellate</name>
    <dbReference type="NCBI Taxonomy" id="89957"/>
    <lineage>
        <taxon>Eukaryota</taxon>
        <taxon>Sar</taxon>
        <taxon>Alveolata</taxon>
        <taxon>Dinophyceae</taxon>
        <taxon>Suessiales</taxon>
        <taxon>Suessiaceae</taxon>
        <taxon>Polarella</taxon>
    </lineage>
</organism>
<dbReference type="InterPro" id="IPR036770">
    <property type="entry name" value="Ankyrin_rpt-contain_sf"/>
</dbReference>
<dbReference type="EMBL" id="CAJNNW010001084">
    <property type="protein sequence ID" value="CAE8633935.1"/>
    <property type="molecule type" value="Genomic_DNA"/>
</dbReference>
<name>A0A813H8B0_POLGL</name>
<accession>A0A813H8B0</accession>